<dbReference type="EnsemblMetazoa" id="ACON028659-RA">
    <property type="protein sequence ID" value="ACON028659-PA"/>
    <property type="gene ID" value="ACON028659"/>
</dbReference>
<protein>
    <submittedName>
        <fullName evidence="3">TIL domain-containing protein</fullName>
    </submittedName>
</protein>
<evidence type="ECO:0000259" key="2">
    <source>
        <dbReference type="Pfam" id="PF01826"/>
    </source>
</evidence>
<dbReference type="VEuPathDB" id="VectorBase:ACON028659"/>
<keyword evidence="1" id="KW-1133">Transmembrane helix</keyword>
<keyword evidence="4" id="KW-1185">Reference proteome</keyword>
<name>A0A6E8WAR2_ANOCL</name>
<proteinExistence type="predicted"/>
<organism evidence="3 4">
    <name type="scientific">Anopheles coluzzii</name>
    <name type="common">African malaria mosquito</name>
    <dbReference type="NCBI Taxonomy" id="1518534"/>
    <lineage>
        <taxon>Eukaryota</taxon>
        <taxon>Metazoa</taxon>
        <taxon>Ecdysozoa</taxon>
        <taxon>Arthropoda</taxon>
        <taxon>Hexapoda</taxon>
        <taxon>Insecta</taxon>
        <taxon>Pterygota</taxon>
        <taxon>Neoptera</taxon>
        <taxon>Endopterygota</taxon>
        <taxon>Diptera</taxon>
        <taxon>Nematocera</taxon>
        <taxon>Culicoidea</taxon>
        <taxon>Culicidae</taxon>
        <taxon>Anophelinae</taxon>
        <taxon>Anopheles</taxon>
    </lineage>
</organism>
<dbReference type="VEuPathDB" id="VectorBase:ACMO_011710"/>
<dbReference type="InterPro" id="IPR036084">
    <property type="entry name" value="Ser_inhib-like_sf"/>
</dbReference>
<dbReference type="InterPro" id="IPR002919">
    <property type="entry name" value="TIL_dom"/>
</dbReference>
<feature type="transmembrane region" description="Helical" evidence="1">
    <location>
        <begin position="6"/>
        <end position="23"/>
    </location>
</feature>
<evidence type="ECO:0000313" key="3">
    <source>
        <dbReference type="EnsemblMetazoa" id="ACON028659-PA"/>
    </source>
</evidence>
<dbReference type="CDD" id="cd19941">
    <property type="entry name" value="TIL"/>
    <property type="match status" value="1"/>
</dbReference>
<dbReference type="AlphaFoldDB" id="A0A6E8WAR2"/>
<feature type="domain" description="TIL" evidence="2">
    <location>
        <begin position="62"/>
        <end position="117"/>
    </location>
</feature>
<dbReference type="Proteomes" id="UP001105220">
    <property type="component" value="Unplaced"/>
</dbReference>
<dbReference type="Pfam" id="PF01826">
    <property type="entry name" value="TIL"/>
    <property type="match status" value="1"/>
</dbReference>
<evidence type="ECO:0000313" key="4">
    <source>
        <dbReference type="Proteomes" id="UP001105220"/>
    </source>
</evidence>
<keyword evidence="1" id="KW-0472">Membrane</keyword>
<keyword evidence="1" id="KW-0812">Transmembrane</keyword>
<reference evidence="3" key="2">
    <citation type="submission" date="2020-05" db="UniProtKB">
        <authorList>
            <consortium name="EnsemblMetazoa"/>
        </authorList>
    </citation>
    <scope>IDENTIFICATION</scope>
    <source>
        <strain evidence="3">Ngousso</strain>
    </source>
</reference>
<reference key="1">
    <citation type="journal article" date="2019" name="Genes (Basel)">
        <title>A High-Quality De novo Genome Assembly from a Single Mosquito Using PacBio Sequencing.</title>
        <authorList>
            <person name="Kingan S.B."/>
            <person name="Heaton H."/>
            <person name="Cudini J."/>
            <person name="Lambert C.C."/>
            <person name="Baybayan P."/>
            <person name="Galvin B.D."/>
            <person name="Durbin R."/>
            <person name="Korlach J."/>
            <person name="Lawniczak M.K.N."/>
        </authorList>
    </citation>
    <scope>NUCLEOTIDE SEQUENCE [LARGE SCALE GENOMIC DNA]</scope>
    <source>
        <strain>Mali-NIH</strain>
    </source>
</reference>
<dbReference type="Gene3D" id="2.10.25.10">
    <property type="entry name" value="Laminin"/>
    <property type="match status" value="1"/>
</dbReference>
<accession>A0A6E8WAR2</accession>
<dbReference type="VEuPathDB" id="VectorBase:ACON2_035652"/>
<sequence>MRLATSYLAIILIIGTMLTAIVAQGTGRKTVSKNAVFVSDCVVTIIVFLSHLKGPETIVCYDPNEAYDDCGPACGDRTCTNQRKNDSACRRSCNPGCFCRGGYVRNKSNRCVPSYMCQSMG</sequence>
<evidence type="ECO:0000256" key="1">
    <source>
        <dbReference type="SAM" id="Phobius"/>
    </source>
</evidence>
<dbReference type="SUPFAM" id="SSF57567">
    <property type="entry name" value="Serine protease inhibitors"/>
    <property type="match status" value="1"/>
</dbReference>